<gene>
    <name evidence="6" type="ORF">PHYEVI_LOCUS94</name>
</gene>
<dbReference type="EMBL" id="OU900094">
    <property type="protein sequence ID" value="CAG9853621.1"/>
    <property type="molecule type" value="Genomic_DNA"/>
</dbReference>
<organism evidence="6 7">
    <name type="scientific">Phyllotreta striolata</name>
    <name type="common">Striped flea beetle</name>
    <name type="synonym">Crioceris striolata</name>
    <dbReference type="NCBI Taxonomy" id="444603"/>
    <lineage>
        <taxon>Eukaryota</taxon>
        <taxon>Metazoa</taxon>
        <taxon>Ecdysozoa</taxon>
        <taxon>Arthropoda</taxon>
        <taxon>Hexapoda</taxon>
        <taxon>Insecta</taxon>
        <taxon>Pterygota</taxon>
        <taxon>Neoptera</taxon>
        <taxon>Endopterygota</taxon>
        <taxon>Coleoptera</taxon>
        <taxon>Polyphaga</taxon>
        <taxon>Cucujiformia</taxon>
        <taxon>Chrysomeloidea</taxon>
        <taxon>Chrysomelidae</taxon>
        <taxon>Galerucinae</taxon>
        <taxon>Alticini</taxon>
        <taxon>Phyllotreta</taxon>
    </lineage>
</organism>
<dbReference type="Proteomes" id="UP001153712">
    <property type="component" value="Chromosome 1"/>
</dbReference>
<dbReference type="InterPro" id="IPR042185">
    <property type="entry name" value="Serpin_sf_2"/>
</dbReference>
<keyword evidence="7" id="KW-1185">Reference proteome</keyword>
<dbReference type="SMART" id="SM00093">
    <property type="entry name" value="SERPIN"/>
    <property type="match status" value="1"/>
</dbReference>
<protein>
    <recommendedName>
        <fullName evidence="5">Serpin domain-containing protein</fullName>
    </recommendedName>
</protein>
<feature type="domain" description="Serpin" evidence="5">
    <location>
        <begin position="49"/>
        <end position="415"/>
    </location>
</feature>
<dbReference type="PANTHER" id="PTHR11461">
    <property type="entry name" value="SERINE PROTEASE INHIBITOR, SERPIN"/>
    <property type="match status" value="1"/>
</dbReference>
<dbReference type="Pfam" id="PF00079">
    <property type="entry name" value="Serpin"/>
    <property type="match status" value="1"/>
</dbReference>
<keyword evidence="1" id="KW-0646">Protease inhibitor</keyword>
<comment type="similarity">
    <text evidence="3">Belongs to the serpin family.</text>
</comment>
<dbReference type="InterPro" id="IPR036186">
    <property type="entry name" value="Serpin_sf"/>
</dbReference>
<sequence>MKITFAIALLAAAVFKESQQQSCFQPFEGHQPSRSGHADLYSGQQEFSLNLLNAINKVLPNENLFFSPYSTYHALLMAYFLSGKQTEQYLKKVLRLNPTQEKSDIYAAYKTDKLLTQILSRDLPYEFNSANKFYVEQKVPVKECIFYDFPQELERKDFATSPEAARVSINNWVENITHHMIKDLLPPGTIDAQTDLVLVNAAYFKGLWENKFPPEATKPDVFYVSPTKQITVQMMHVEGTFKHDVSETLRAHILEMPYQGGNISMYIILPPWSNTENSIEATLKKLTLENFKSIVDNEHLIPKTVQVAFPKFSLETTLEMTPILDFLGVGNLFTSNADFSELTSKKVSLGEGVHKARIEINEQGSQAAAATSFFTFRMMGDEDDIVNVTCNKPFIYFIYNRKAKTVLFSGLLKSPPSNQ</sequence>
<dbReference type="OrthoDB" id="671595at2759"/>
<dbReference type="GO" id="GO:0005615">
    <property type="term" value="C:extracellular space"/>
    <property type="evidence" value="ECO:0007669"/>
    <property type="project" value="InterPro"/>
</dbReference>
<dbReference type="InterPro" id="IPR042178">
    <property type="entry name" value="Serpin_sf_1"/>
</dbReference>
<dbReference type="Gene3D" id="2.30.39.10">
    <property type="entry name" value="Alpha-1-antitrypsin, domain 1"/>
    <property type="match status" value="1"/>
</dbReference>
<evidence type="ECO:0000256" key="2">
    <source>
        <dbReference type="ARBA" id="ARBA00022900"/>
    </source>
</evidence>
<dbReference type="InterPro" id="IPR000215">
    <property type="entry name" value="Serpin_fam"/>
</dbReference>
<dbReference type="PANTHER" id="PTHR11461:SF278">
    <property type="entry name" value="SERINE PROTEASE INHIBITOR 88EA"/>
    <property type="match status" value="1"/>
</dbReference>
<name>A0A9N9TGZ2_PHYSR</name>
<keyword evidence="4" id="KW-0732">Signal</keyword>
<feature type="chain" id="PRO_5040129886" description="Serpin domain-containing protein" evidence="4">
    <location>
        <begin position="21"/>
        <end position="419"/>
    </location>
</feature>
<dbReference type="AlphaFoldDB" id="A0A9N9TGZ2"/>
<evidence type="ECO:0000256" key="3">
    <source>
        <dbReference type="RuleBase" id="RU000411"/>
    </source>
</evidence>
<evidence type="ECO:0000313" key="7">
    <source>
        <dbReference type="Proteomes" id="UP001153712"/>
    </source>
</evidence>
<dbReference type="InterPro" id="IPR023796">
    <property type="entry name" value="Serpin_dom"/>
</dbReference>
<dbReference type="GO" id="GO:0004867">
    <property type="term" value="F:serine-type endopeptidase inhibitor activity"/>
    <property type="evidence" value="ECO:0007669"/>
    <property type="project" value="UniProtKB-KW"/>
</dbReference>
<feature type="signal peptide" evidence="4">
    <location>
        <begin position="1"/>
        <end position="20"/>
    </location>
</feature>
<dbReference type="SUPFAM" id="SSF56574">
    <property type="entry name" value="Serpins"/>
    <property type="match status" value="1"/>
</dbReference>
<evidence type="ECO:0000256" key="4">
    <source>
        <dbReference type="SAM" id="SignalP"/>
    </source>
</evidence>
<evidence type="ECO:0000259" key="5">
    <source>
        <dbReference type="SMART" id="SM00093"/>
    </source>
</evidence>
<reference evidence="6" key="1">
    <citation type="submission" date="2022-01" db="EMBL/GenBank/DDBJ databases">
        <authorList>
            <person name="King R."/>
        </authorList>
    </citation>
    <scope>NUCLEOTIDE SEQUENCE</scope>
</reference>
<accession>A0A9N9TGZ2</accession>
<keyword evidence="2" id="KW-0722">Serine protease inhibitor</keyword>
<proteinExistence type="inferred from homology"/>
<evidence type="ECO:0000313" key="6">
    <source>
        <dbReference type="EMBL" id="CAG9853621.1"/>
    </source>
</evidence>
<evidence type="ECO:0000256" key="1">
    <source>
        <dbReference type="ARBA" id="ARBA00022690"/>
    </source>
</evidence>
<dbReference type="Gene3D" id="3.30.497.10">
    <property type="entry name" value="Antithrombin, subunit I, domain 2"/>
    <property type="match status" value="1"/>
</dbReference>
<dbReference type="CDD" id="cd19594">
    <property type="entry name" value="serpin_crustaceans_chelicerates_insects"/>
    <property type="match status" value="1"/>
</dbReference>